<keyword evidence="2" id="KW-1185">Reference proteome</keyword>
<organism evidence="1 2">
    <name type="scientific">Salix dunnii</name>
    <dbReference type="NCBI Taxonomy" id="1413687"/>
    <lineage>
        <taxon>Eukaryota</taxon>
        <taxon>Viridiplantae</taxon>
        <taxon>Streptophyta</taxon>
        <taxon>Embryophyta</taxon>
        <taxon>Tracheophyta</taxon>
        <taxon>Spermatophyta</taxon>
        <taxon>Magnoliopsida</taxon>
        <taxon>eudicotyledons</taxon>
        <taxon>Gunneridae</taxon>
        <taxon>Pentapetalae</taxon>
        <taxon>rosids</taxon>
        <taxon>fabids</taxon>
        <taxon>Malpighiales</taxon>
        <taxon>Salicaceae</taxon>
        <taxon>Saliceae</taxon>
        <taxon>Salix</taxon>
    </lineage>
</organism>
<proteinExistence type="predicted"/>
<dbReference type="AlphaFoldDB" id="A0A835IXJ9"/>
<dbReference type="Proteomes" id="UP000657918">
    <property type="component" value="Unassembled WGS sequence"/>
</dbReference>
<evidence type="ECO:0000313" key="1">
    <source>
        <dbReference type="EMBL" id="KAF9660782.1"/>
    </source>
</evidence>
<protein>
    <submittedName>
        <fullName evidence="1">Uncharacterized protein</fullName>
    </submittedName>
</protein>
<gene>
    <name evidence="1" type="ORF">SADUNF_SadunfMtG0010600</name>
</gene>
<name>A0A835IXJ9_9ROSI</name>
<keyword evidence="1" id="KW-0496">Mitochondrion</keyword>
<dbReference type="EMBL" id="JADGMS010000020">
    <property type="protein sequence ID" value="KAF9660782.1"/>
    <property type="molecule type" value="Genomic_DNA"/>
</dbReference>
<geneLocation type="mitochondrion" evidence="1"/>
<evidence type="ECO:0000313" key="2">
    <source>
        <dbReference type="Proteomes" id="UP000657918"/>
    </source>
</evidence>
<sequence length="305" mass="34892">MANTPSTRVADSTLEVSDSRYARTEPSFLLHWIEFTYAFPSSFHLKVLELIIRSSHIGWLGLRGRQERLETRNYQHCKQKGLELHRGVIELAETNGKGKGASTHSTQWTGTKLSRIRNSYDLSFGRAKSRSYRKILLTRSCPRSGLIEGPIEKRTPKAALYTRKGLSKGTSQLGNNYRRKDLQRGTEQFAVVKAPTYERSKGDWRILPRAFCALALYPWIRVLVWISWAECLGNTLKKGEFYYSNSNPISDFVVSLLIRQSSDLLYLLNEDLQLQQKNGCAHESILCYGSLLGGLDRIELERSRR</sequence>
<reference evidence="1 2" key="1">
    <citation type="submission" date="2020-10" db="EMBL/GenBank/DDBJ databases">
        <title>Plant Genome Project.</title>
        <authorList>
            <person name="Zhang R.-G."/>
        </authorList>
    </citation>
    <scope>NUCLEOTIDE SEQUENCE [LARGE SCALE GENOMIC DNA]</scope>
    <source>
        <strain evidence="1">FAFU-HL-1</strain>
        <tissue evidence="1">Leaf</tissue>
    </source>
</reference>
<accession>A0A835IXJ9</accession>
<comment type="caution">
    <text evidence="1">The sequence shown here is derived from an EMBL/GenBank/DDBJ whole genome shotgun (WGS) entry which is preliminary data.</text>
</comment>